<evidence type="ECO:0000313" key="3">
    <source>
        <dbReference type="Proteomes" id="UP001310386"/>
    </source>
</evidence>
<proteinExistence type="predicted"/>
<evidence type="ECO:0000256" key="1">
    <source>
        <dbReference type="SAM" id="MobiDB-lite"/>
    </source>
</evidence>
<dbReference type="RefSeq" id="WP_371755521.1">
    <property type="nucleotide sequence ID" value="NZ_JAYJLD010000034.1"/>
</dbReference>
<accession>A0ABU5ZLR4</accession>
<feature type="compositionally biased region" description="Basic and acidic residues" evidence="1">
    <location>
        <begin position="1"/>
        <end position="13"/>
    </location>
</feature>
<feature type="region of interest" description="Disordered" evidence="1">
    <location>
        <begin position="142"/>
        <end position="186"/>
    </location>
</feature>
<dbReference type="EMBL" id="JAYJLD010000034">
    <property type="protein sequence ID" value="MEB3103394.1"/>
    <property type="molecule type" value="Genomic_DNA"/>
</dbReference>
<organism evidence="2 3">
    <name type="scientific">Ferviditalea candida</name>
    <dbReference type="NCBI Taxonomy" id="3108399"/>
    <lineage>
        <taxon>Bacteria</taxon>
        <taxon>Bacillati</taxon>
        <taxon>Bacillota</taxon>
        <taxon>Bacilli</taxon>
        <taxon>Bacillales</taxon>
        <taxon>Paenibacillaceae</taxon>
        <taxon>Ferviditalea</taxon>
    </lineage>
</organism>
<reference evidence="2" key="1">
    <citation type="submission" date="2023-12" db="EMBL/GenBank/DDBJ databases">
        <title>Fervidustalea candida gen. nov., sp. nov., a novel member of the family Paenibacillaceae isolated from a geothermal area.</title>
        <authorList>
            <person name="Li W.-J."/>
            <person name="Jiao J.-Y."/>
            <person name="Chen Y."/>
        </authorList>
    </citation>
    <scope>NUCLEOTIDE SEQUENCE</scope>
    <source>
        <strain evidence="2">SYSU GA230002</strain>
    </source>
</reference>
<feature type="compositionally biased region" description="Basic residues" evidence="1">
    <location>
        <begin position="165"/>
        <end position="186"/>
    </location>
</feature>
<feature type="region of interest" description="Disordered" evidence="1">
    <location>
        <begin position="1"/>
        <end position="40"/>
    </location>
</feature>
<evidence type="ECO:0008006" key="4">
    <source>
        <dbReference type="Google" id="ProtNLM"/>
    </source>
</evidence>
<keyword evidence="3" id="KW-1185">Reference proteome</keyword>
<comment type="caution">
    <text evidence="2">The sequence shown here is derived from an EMBL/GenBank/DDBJ whole genome shotgun (WGS) entry which is preliminary data.</text>
</comment>
<sequence length="186" mass="20744">MYENRPEQLHRNPNDNGNGQAVGQGEPPITGVEYPYFNPDGGPNYPVPYQLMQQPQAPQLYQQYPQLQPYQPPVSYLPQQHKNTESGNGSGGFKLPVNEIKTIVDRMGGLDGIMSTVSKMQKLVTSVQEVTPMLRSLLGSFGKKAATTGTHRHRSRSRTSTGPSKRSRNSHSRKRSAAKRRRQGSR</sequence>
<evidence type="ECO:0000313" key="2">
    <source>
        <dbReference type="EMBL" id="MEB3103394.1"/>
    </source>
</evidence>
<gene>
    <name evidence="2" type="ORF">VF724_17305</name>
</gene>
<dbReference type="Proteomes" id="UP001310386">
    <property type="component" value="Unassembled WGS sequence"/>
</dbReference>
<protein>
    <recommendedName>
        <fullName evidence="4">Tyrosine protein kinase</fullName>
    </recommendedName>
</protein>
<name>A0ABU5ZLR4_9BACL</name>